<dbReference type="PANTHER" id="PTHR44835">
    <property type="entry name" value="UDP-N-ACETYLGLUCOSAMINE--PEPTIDE N-ACETYLGLUCOSAMINYLTRANSFERASE SPINDLY-RELATED"/>
    <property type="match status" value="1"/>
</dbReference>
<dbReference type="Gene3D" id="1.25.40.10">
    <property type="entry name" value="Tetratricopeptide repeat domain"/>
    <property type="match status" value="2"/>
</dbReference>
<dbReference type="Pfam" id="PF08241">
    <property type="entry name" value="Methyltransf_11"/>
    <property type="match status" value="1"/>
</dbReference>
<dbReference type="SUPFAM" id="SSF48452">
    <property type="entry name" value="TPR-like"/>
    <property type="match status" value="1"/>
</dbReference>
<evidence type="ECO:0000256" key="2">
    <source>
        <dbReference type="ARBA" id="ARBA00005386"/>
    </source>
</evidence>
<name>A0A369XQA9_9PROT</name>
<dbReference type="SMART" id="SM00028">
    <property type="entry name" value="TPR"/>
    <property type="match status" value="4"/>
</dbReference>
<dbReference type="Pfam" id="PF13432">
    <property type="entry name" value="TPR_16"/>
    <property type="match status" value="2"/>
</dbReference>
<dbReference type="AlphaFoldDB" id="A0A369XQA9"/>
<dbReference type="PROSITE" id="PS50005">
    <property type="entry name" value="TPR"/>
    <property type="match status" value="1"/>
</dbReference>
<dbReference type="SUPFAM" id="SSF53335">
    <property type="entry name" value="S-adenosyl-L-methionine-dependent methyltransferases"/>
    <property type="match status" value="1"/>
</dbReference>
<evidence type="ECO:0000313" key="11">
    <source>
        <dbReference type="EMBL" id="RDE49598.1"/>
    </source>
</evidence>
<evidence type="ECO:0000256" key="4">
    <source>
        <dbReference type="ARBA" id="ARBA00022676"/>
    </source>
</evidence>
<dbReference type="GO" id="GO:0097363">
    <property type="term" value="F:protein O-acetylglucosaminyltransferase activity"/>
    <property type="evidence" value="ECO:0007669"/>
    <property type="project" value="UniProtKB-EC"/>
</dbReference>
<dbReference type="Gene3D" id="3.40.50.2000">
    <property type="entry name" value="Glycogen Phosphorylase B"/>
    <property type="match status" value="1"/>
</dbReference>
<evidence type="ECO:0000256" key="8">
    <source>
        <dbReference type="PROSITE-ProRule" id="PRU00339"/>
    </source>
</evidence>
<feature type="domain" description="O-GlcNAc transferase C-terminal" evidence="10">
    <location>
        <begin position="583"/>
        <end position="759"/>
    </location>
</feature>
<comment type="caution">
    <text evidence="11">The sequence shown here is derived from an EMBL/GenBank/DDBJ whole genome shotgun (WGS) entry which is preliminary data.</text>
</comment>
<feature type="repeat" description="TPR" evidence="8">
    <location>
        <begin position="291"/>
        <end position="324"/>
    </location>
</feature>
<dbReference type="PANTHER" id="PTHR44835:SF1">
    <property type="entry name" value="PROTEIN O-GLCNAC TRANSFERASE"/>
    <property type="match status" value="1"/>
</dbReference>
<dbReference type="InterPro" id="IPR013216">
    <property type="entry name" value="Methyltransf_11"/>
</dbReference>
<dbReference type="EMBL" id="QPGA01000037">
    <property type="protein sequence ID" value="RDE49598.1"/>
    <property type="molecule type" value="Genomic_DNA"/>
</dbReference>
<dbReference type="InterPro" id="IPR029489">
    <property type="entry name" value="OGT/SEC/SPY_C"/>
</dbReference>
<dbReference type="Gene3D" id="3.40.50.150">
    <property type="entry name" value="Vaccinia Virus protein VP39"/>
    <property type="match status" value="1"/>
</dbReference>
<gene>
    <name evidence="11" type="ORF">DVS81_15715</name>
</gene>
<dbReference type="InterPro" id="IPR029063">
    <property type="entry name" value="SAM-dependent_MTases_sf"/>
</dbReference>
<keyword evidence="4" id="KW-0328">Glycosyltransferase</keyword>
<dbReference type="EC" id="2.4.1.255" evidence="3"/>
<dbReference type="InterPro" id="IPR019734">
    <property type="entry name" value="TPR_rpt"/>
</dbReference>
<evidence type="ECO:0000313" key="12">
    <source>
        <dbReference type="Proteomes" id="UP000253831"/>
    </source>
</evidence>
<proteinExistence type="inferred from homology"/>
<comment type="similarity">
    <text evidence="2">Belongs to the glycosyltransferase 41 family. O-GlcNAc transferase subfamily.</text>
</comment>
<dbReference type="InterPro" id="IPR051939">
    <property type="entry name" value="Glycosyltr_41/O-GlcNAc_trsf"/>
</dbReference>
<evidence type="ECO:0000256" key="7">
    <source>
        <dbReference type="ARBA" id="ARBA00022803"/>
    </source>
</evidence>
<dbReference type="GO" id="GO:0008757">
    <property type="term" value="F:S-adenosylmethionine-dependent methyltransferase activity"/>
    <property type="evidence" value="ECO:0007669"/>
    <property type="project" value="InterPro"/>
</dbReference>
<evidence type="ECO:0000256" key="3">
    <source>
        <dbReference type="ARBA" id="ARBA00011970"/>
    </source>
</evidence>
<keyword evidence="11" id="KW-0489">Methyltransferase</keyword>
<evidence type="ECO:0000256" key="6">
    <source>
        <dbReference type="ARBA" id="ARBA00022737"/>
    </source>
</evidence>
<evidence type="ECO:0000256" key="1">
    <source>
        <dbReference type="ARBA" id="ARBA00004922"/>
    </source>
</evidence>
<dbReference type="SUPFAM" id="SSF53756">
    <property type="entry name" value="UDP-Glycosyltransferase/glycogen phosphorylase"/>
    <property type="match status" value="1"/>
</dbReference>
<feature type="domain" description="Methyltransferase type 11" evidence="9">
    <location>
        <begin position="21"/>
        <end position="93"/>
    </location>
</feature>
<comment type="pathway">
    <text evidence="1">Protein modification; protein glycosylation.</text>
</comment>
<feature type="domain" description="O-GlcNAc transferase C-terminal" evidence="10">
    <location>
        <begin position="408"/>
        <end position="541"/>
    </location>
</feature>
<evidence type="ECO:0000259" key="9">
    <source>
        <dbReference type="Pfam" id="PF08241"/>
    </source>
</evidence>
<dbReference type="InterPro" id="IPR011990">
    <property type="entry name" value="TPR-like_helical_dom_sf"/>
</dbReference>
<organism evidence="11 12">
    <name type="scientific">Candidatus Accumulibacter meliphilus</name>
    <dbReference type="NCBI Taxonomy" id="2211374"/>
    <lineage>
        <taxon>Bacteria</taxon>
        <taxon>Pseudomonadati</taxon>
        <taxon>Pseudomonadota</taxon>
        <taxon>Betaproteobacteria</taxon>
        <taxon>Candidatus Accumulibacter</taxon>
    </lineage>
</organism>
<dbReference type="CDD" id="cd02440">
    <property type="entry name" value="AdoMet_MTases"/>
    <property type="match status" value="1"/>
</dbReference>
<evidence type="ECO:0000256" key="5">
    <source>
        <dbReference type="ARBA" id="ARBA00022679"/>
    </source>
</evidence>
<reference evidence="11 12" key="1">
    <citation type="submission" date="2018-05" db="EMBL/GenBank/DDBJ databases">
        <title>Integrated omic analyses show evidence that a Ca. Accumulibacter phosphatis strain performs denitrification under micro-aerobic conditions.</title>
        <authorList>
            <person name="Camejo P.Y."/>
            <person name="Katherine M.D."/>
            <person name="Daniel N.R."/>
        </authorList>
    </citation>
    <scope>NUCLEOTIDE SEQUENCE [LARGE SCALE GENOMIC DNA]</scope>
    <source>
        <strain evidence="11">UW-LDO-IC</strain>
    </source>
</reference>
<keyword evidence="7 8" id="KW-0802">TPR repeat</keyword>
<accession>A0A369XQA9</accession>
<dbReference type="Proteomes" id="UP000253831">
    <property type="component" value="Unassembled WGS sequence"/>
</dbReference>
<protein>
    <recommendedName>
        <fullName evidence="3">protein O-GlcNAc transferase</fullName>
        <ecNumber evidence="3">2.4.1.255</ecNumber>
    </recommendedName>
</protein>
<sequence>MTPERKTILHVGCGRTPLPASFTSDLWREIRYDIDASVEPDLVGTMSHMVQVADASVDAIFSSHNLEHLSAHEVPRALREFWRVLQPGGLVWIIVPDVQSLAEKIASGDLDDELYRSPAGPITVVDVLWGHLDSLAAGQQHMAHRTGFTASTLERHLKAAGFDPVRIERRPQAFEMLATAVRPLPQETFEELFEQGRHHHAEGRWAEAEAQYRQALARSPSHWPAQYELAVVCHLQGRLDEAIALLQQVVTLEPHFARGQAALGAFLGIAGRPKDAVEHLQLAVQLEPQVAESRYNLGKALEEQKLLSAAECEYREATRLDPGHGLAHINLGKLLNQQGGTREGLALYRSGLQDSKITNPGLHSNLPMLMNFFAEAPDDEVYAAHRAFDQRFVAPLAPEIVPLTNSPKPERRLRVGYLSRDLRQHSVRYFLLPILAHHDHHEFEIACYFDSDRADGVSALFKSHADRWIECHGCSDAELAERIRKDGVDILIDVGGHTDRNRLLVFARRPAPLQVSYLGYPATTGVSTIDYRISDRCIDPEPPAARIASSEVPLRLAHGYFCYAPIPDSPAVGALPCERVGDITFGSLNQGAKLNPGLFSWWAEILHGVPDSRLWLQNSALHEEAPRQRLRDDFARLGIACERLLFRPFGPAPAYLESYQEIDIALDSFPYNGGTTSCEALWMGVPVVSLCGGRHVSRLGASILEQLGLSELVGSSPQACVDIAVKLAGDRERLRALRSTMRERMSSSPLMDHAGFVSELEARYREIWRRWCNGVR</sequence>
<keyword evidence="6" id="KW-0677">Repeat</keyword>
<dbReference type="GO" id="GO:0032259">
    <property type="term" value="P:methylation"/>
    <property type="evidence" value="ECO:0007669"/>
    <property type="project" value="UniProtKB-KW"/>
</dbReference>
<evidence type="ECO:0000259" key="10">
    <source>
        <dbReference type="Pfam" id="PF13844"/>
    </source>
</evidence>
<dbReference type="Pfam" id="PF13844">
    <property type="entry name" value="Glyco_transf_41"/>
    <property type="match status" value="2"/>
</dbReference>
<dbReference type="Gene3D" id="3.40.50.11380">
    <property type="match status" value="1"/>
</dbReference>
<keyword evidence="5 11" id="KW-0808">Transferase</keyword>